<evidence type="ECO:0000313" key="1">
    <source>
        <dbReference type="EMBL" id="KAK1411902.1"/>
    </source>
</evidence>
<proteinExistence type="predicted"/>
<dbReference type="EMBL" id="JAUHHV010000009">
    <property type="protein sequence ID" value="KAK1411902.1"/>
    <property type="molecule type" value="Genomic_DNA"/>
</dbReference>
<reference evidence="1" key="1">
    <citation type="journal article" date="2023" name="bioRxiv">
        <title>Improved chromosome-level genome assembly for marigold (Tagetes erecta).</title>
        <authorList>
            <person name="Jiang F."/>
            <person name="Yuan L."/>
            <person name="Wang S."/>
            <person name="Wang H."/>
            <person name="Xu D."/>
            <person name="Wang A."/>
            <person name="Fan W."/>
        </authorList>
    </citation>
    <scope>NUCLEOTIDE SEQUENCE</scope>
    <source>
        <strain evidence="1">WSJ</strain>
        <tissue evidence="1">Leaf</tissue>
    </source>
</reference>
<name>A0AAD8NK83_TARER</name>
<protein>
    <submittedName>
        <fullName evidence="1">Uncharacterized protein</fullName>
    </submittedName>
</protein>
<comment type="caution">
    <text evidence="1">The sequence shown here is derived from an EMBL/GenBank/DDBJ whole genome shotgun (WGS) entry which is preliminary data.</text>
</comment>
<keyword evidence="2" id="KW-1185">Reference proteome</keyword>
<sequence>MICWPAGSFFESLGEWCVNDVVVTIVMVMMSDFTSICSTCYIPSSNHIVELCDNFVRKYCFESETGLD</sequence>
<evidence type="ECO:0000313" key="2">
    <source>
        <dbReference type="Proteomes" id="UP001229421"/>
    </source>
</evidence>
<dbReference type="Proteomes" id="UP001229421">
    <property type="component" value="Unassembled WGS sequence"/>
</dbReference>
<organism evidence="1 2">
    <name type="scientific">Tagetes erecta</name>
    <name type="common">African marigold</name>
    <dbReference type="NCBI Taxonomy" id="13708"/>
    <lineage>
        <taxon>Eukaryota</taxon>
        <taxon>Viridiplantae</taxon>
        <taxon>Streptophyta</taxon>
        <taxon>Embryophyta</taxon>
        <taxon>Tracheophyta</taxon>
        <taxon>Spermatophyta</taxon>
        <taxon>Magnoliopsida</taxon>
        <taxon>eudicotyledons</taxon>
        <taxon>Gunneridae</taxon>
        <taxon>Pentapetalae</taxon>
        <taxon>asterids</taxon>
        <taxon>campanulids</taxon>
        <taxon>Asterales</taxon>
        <taxon>Asteraceae</taxon>
        <taxon>Asteroideae</taxon>
        <taxon>Heliantheae alliance</taxon>
        <taxon>Tageteae</taxon>
        <taxon>Tagetes</taxon>
    </lineage>
</organism>
<accession>A0AAD8NK83</accession>
<gene>
    <name evidence="1" type="ORF">QVD17_32748</name>
</gene>
<dbReference type="AlphaFoldDB" id="A0AAD8NK83"/>